<dbReference type="AlphaFoldDB" id="A0A1C7N618"/>
<accession>A0A1C7N618</accession>
<reference evidence="1 2" key="1">
    <citation type="submission" date="2016-03" db="EMBL/GenBank/DDBJ databases">
        <title>Choanephora cucurbitarum.</title>
        <authorList>
            <person name="Min B."/>
            <person name="Park H."/>
            <person name="Park J.-H."/>
            <person name="Shin H.-D."/>
            <person name="Choi I.-G."/>
        </authorList>
    </citation>
    <scope>NUCLEOTIDE SEQUENCE [LARGE SCALE GENOMIC DNA]</scope>
    <source>
        <strain evidence="1 2">KUS-F28377</strain>
    </source>
</reference>
<comment type="caution">
    <text evidence="1">The sequence shown here is derived from an EMBL/GenBank/DDBJ whole genome shotgun (WGS) entry which is preliminary data.</text>
</comment>
<dbReference type="Proteomes" id="UP000093000">
    <property type="component" value="Unassembled WGS sequence"/>
</dbReference>
<evidence type="ECO:0000313" key="2">
    <source>
        <dbReference type="Proteomes" id="UP000093000"/>
    </source>
</evidence>
<organism evidence="1 2">
    <name type="scientific">Choanephora cucurbitarum</name>
    <dbReference type="NCBI Taxonomy" id="101091"/>
    <lineage>
        <taxon>Eukaryota</taxon>
        <taxon>Fungi</taxon>
        <taxon>Fungi incertae sedis</taxon>
        <taxon>Mucoromycota</taxon>
        <taxon>Mucoromycotina</taxon>
        <taxon>Mucoromycetes</taxon>
        <taxon>Mucorales</taxon>
        <taxon>Mucorineae</taxon>
        <taxon>Choanephoraceae</taxon>
        <taxon>Choanephoroideae</taxon>
        <taxon>Choanephora</taxon>
    </lineage>
</organism>
<proteinExistence type="predicted"/>
<name>A0A1C7N618_9FUNG</name>
<sequence length="69" mass="7691">MLRCKRVFGTSARHPNTASARFVVNGSNISHSTNISNINIQKKKKLLAMQLDEPAARLSGQGNLWRNEI</sequence>
<evidence type="ECO:0000313" key="1">
    <source>
        <dbReference type="EMBL" id="OBZ84086.1"/>
    </source>
</evidence>
<keyword evidence="2" id="KW-1185">Reference proteome</keyword>
<protein>
    <submittedName>
        <fullName evidence="1">Uncharacterized protein</fullName>
    </submittedName>
</protein>
<dbReference type="EMBL" id="LUGH01000557">
    <property type="protein sequence ID" value="OBZ84086.1"/>
    <property type="molecule type" value="Genomic_DNA"/>
</dbReference>
<dbReference type="InParanoid" id="A0A1C7N618"/>
<gene>
    <name evidence="1" type="ORF">A0J61_07857</name>
</gene>